<dbReference type="EMBL" id="JAVRJZ010000001">
    <property type="protein sequence ID" value="KAK2726691.1"/>
    <property type="molecule type" value="Genomic_DNA"/>
</dbReference>
<feature type="compositionally biased region" description="Polar residues" evidence="5">
    <location>
        <begin position="1"/>
        <end position="10"/>
    </location>
</feature>
<evidence type="ECO:0000313" key="8">
    <source>
        <dbReference type="Proteomes" id="UP001187531"/>
    </source>
</evidence>
<evidence type="ECO:0000256" key="1">
    <source>
        <dbReference type="ARBA" id="ARBA00022553"/>
    </source>
</evidence>
<dbReference type="EMBL" id="JAVRJZ010000001">
    <property type="protein sequence ID" value="KAK2726692.1"/>
    <property type="molecule type" value="Genomic_DNA"/>
</dbReference>
<feature type="region of interest" description="Disordered" evidence="5">
    <location>
        <begin position="124"/>
        <end position="317"/>
    </location>
</feature>
<feature type="compositionally biased region" description="Basic and acidic residues" evidence="5">
    <location>
        <begin position="218"/>
        <end position="232"/>
    </location>
</feature>
<feature type="compositionally biased region" description="Basic and acidic residues" evidence="5">
    <location>
        <begin position="48"/>
        <end position="58"/>
    </location>
</feature>
<accession>A0AA88IEL1</accession>
<keyword evidence="3" id="KW-0863">Zinc-finger</keyword>
<feature type="compositionally biased region" description="Basic and acidic residues" evidence="5">
    <location>
        <begin position="307"/>
        <end position="317"/>
    </location>
</feature>
<evidence type="ECO:0000256" key="2">
    <source>
        <dbReference type="ARBA" id="ARBA00022723"/>
    </source>
</evidence>
<keyword evidence="8" id="KW-1185">Reference proteome</keyword>
<feature type="compositionally biased region" description="Basic and acidic residues" evidence="5">
    <location>
        <begin position="85"/>
        <end position="100"/>
    </location>
</feature>
<comment type="caution">
    <text evidence="7">The sequence shown here is derived from an EMBL/GenBank/DDBJ whole genome shotgun (WGS) entry which is preliminary data.</text>
</comment>
<proteinExistence type="predicted"/>
<evidence type="ECO:0000313" key="7">
    <source>
        <dbReference type="EMBL" id="KAK2726693.1"/>
    </source>
</evidence>
<dbReference type="GO" id="GO:0005634">
    <property type="term" value="C:nucleus"/>
    <property type="evidence" value="ECO:0007669"/>
    <property type="project" value="TreeGrafter"/>
</dbReference>
<sequence length="513" mass="58138">MSDISGTNETDAIHRRIAEGNASSPKRKRPSTPLSIMKKARSSPSQFKEAKENLHPAAEKLQTNEKVMLEKNMSELINSENTVETGKDEKEHENTQKESDNTISPEKTNDVDNFDTSVLTLNAKKCAVSNEPNSSRIDESDARASKFNENIFKTDENEEIKKEEKHNGAKTSSSRRKSQSPTKFTYVPKSRNSPEITLNGSEKVRKSNRTPKKSVLLKMHEESQKLYKKSETSEVQSPEIDDRELESLSPCLRKAGRPKGSKNKAPRPDKGRGKGKKRKNKDTRNQPNLSIDPRFGGKVNIPSSSKSKTEKQVEIKGPKINITSRSSSIKSIKFIDQEEENKEKKLVKIIKDQQRLYKANIILTEDKDTVDSSWVCLFCKKLSHEQGLGDLLGPYFVTAPDDDDDDDDNEALQSTGRLASSESKVDSDELETWFHERCLYWAPNIYMLAGKIIGIEVVIRELKNSDCNHCHIEGATIACYHRSCENRSHFPCAVGKWQLMEDTYRCYCPRHLL</sequence>
<keyword evidence="4" id="KW-0862">Zinc</keyword>
<feature type="domain" description="PHD-type" evidence="6">
    <location>
        <begin position="407"/>
        <end position="512"/>
    </location>
</feature>
<evidence type="ECO:0000256" key="4">
    <source>
        <dbReference type="ARBA" id="ARBA00022833"/>
    </source>
</evidence>
<dbReference type="InterPro" id="IPR013083">
    <property type="entry name" value="Znf_RING/FYVE/PHD"/>
</dbReference>
<dbReference type="GO" id="GO:0006357">
    <property type="term" value="P:regulation of transcription by RNA polymerase II"/>
    <property type="evidence" value="ECO:0007669"/>
    <property type="project" value="TreeGrafter"/>
</dbReference>
<dbReference type="GO" id="GO:0008270">
    <property type="term" value="F:zinc ion binding"/>
    <property type="evidence" value="ECO:0007669"/>
    <property type="project" value="UniProtKB-KW"/>
</dbReference>
<dbReference type="PROSITE" id="PS51805">
    <property type="entry name" value="EPHD"/>
    <property type="match status" value="1"/>
</dbReference>
<dbReference type="InterPro" id="IPR052440">
    <property type="entry name" value="Trans_Reg/Chrom_Remod"/>
</dbReference>
<protein>
    <recommendedName>
        <fullName evidence="6">PHD-type domain-containing protein</fullName>
    </recommendedName>
</protein>
<gene>
    <name evidence="7" type="ORF">QYM36_007509</name>
</gene>
<dbReference type="PANTHER" id="PTHR14955">
    <property type="entry name" value="RETINOIC ACID INDUCED 1/TRANSCRIPTION FACTOR 20"/>
    <property type="match status" value="1"/>
</dbReference>
<feature type="region of interest" description="Disordered" evidence="5">
    <location>
        <begin position="1"/>
        <end position="112"/>
    </location>
</feature>
<feature type="compositionally biased region" description="Polar residues" evidence="5">
    <location>
        <begin position="190"/>
        <end position="200"/>
    </location>
</feature>
<organism evidence="7 8">
    <name type="scientific">Artemia franciscana</name>
    <name type="common">Brine shrimp</name>
    <name type="synonym">Artemia sanfranciscana</name>
    <dbReference type="NCBI Taxonomy" id="6661"/>
    <lineage>
        <taxon>Eukaryota</taxon>
        <taxon>Metazoa</taxon>
        <taxon>Ecdysozoa</taxon>
        <taxon>Arthropoda</taxon>
        <taxon>Crustacea</taxon>
        <taxon>Branchiopoda</taxon>
        <taxon>Anostraca</taxon>
        <taxon>Artemiidae</taxon>
        <taxon>Artemia</taxon>
    </lineage>
</organism>
<dbReference type="PANTHER" id="PTHR14955:SF4">
    <property type="entry name" value="PHD-TYPE DOMAIN-CONTAINING PROTEIN"/>
    <property type="match status" value="1"/>
</dbReference>
<dbReference type="Pfam" id="PF13771">
    <property type="entry name" value="zf-HC5HC2H"/>
    <property type="match status" value="1"/>
</dbReference>
<reference evidence="7" key="1">
    <citation type="submission" date="2023-07" db="EMBL/GenBank/DDBJ databases">
        <title>Chromosome-level genome assembly of Artemia franciscana.</title>
        <authorList>
            <person name="Jo E."/>
        </authorList>
    </citation>
    <scope>NUCLEOTIDE SEQUENCE</scope>
    <source>
        <tissue evidence="7">Whole body</tissue>
    </source>
</reference>
<feature type="compositionally biased region" description="Polar residues" evidence="5">
    <location>
        <begin position="75"/>
        <end position="84"/>
    </location>
</feature>
<name>A0AA88IEL1_ARTSF</name>
<keyword evidence="1" id="KW-0597">Phosphoprotein</keyword>
<dbReference type="Gene3D" id="3.30.40.10">
    <property type="entry name" value="Zinc/RING finger domain, C3HC4 (zinc finger)"/>
    <property type="match status" value="1"/>
</dbReference>
<evidence type="ECO:0000256" key="3">
    <source>
        <dbReference type="ARBA" id="ARBA00022771"/>
    </source>
</evidence>
<dbReference type="Proteomes" id="UP001187531">
    <property type="component" value="Unassembled WGS sequence"/>
</dbReference>
<keyword evidence="2" id="KW-0479">Metal-binding</keyword>
<feature type="compositionally biased region" description="Basic residues" evidence="5">
    <location>
        <begin position="254"/>
        <end position="265"/>
    </location>
</feature>
<dbReference type="AlphaFoldDB" id="A0AA88IEL1"/>
<feature type="compositionally biased region" description="Basic and acidic residues" evidence="5">
    <location>
        <begin position="136"/>
        <end position="167"/>
    </location>
</feature>
<evidence type="ECO:0000256" key="5">
    <source>
        <dbReference type="SAM" id="MobiDB-lite"/>
    </source>
</evidence>
<dbReference type="EMBL" id="JAVRJZ010000001">
    <property type="protein sequence ID" value="KAK2726693.1"/>
    <property type="molecule type" value="Genomic_DNA"/>
</dbReference>
<dbReference type="InterPro" id="IPR034732">
    <property type="entry name" value="EPHD"/>
</dbReference>
<evidence type="ECO:0000259" key="6">
    <source>
        <dbReference type="PROSITE" id="PS51805"/>
    </source>
</evidence>